<comment type="caution">
    <text evidence="2">The sequence shown here is derived from an EMBL/GenBank/DDBJ whole genome shotgun (WGS) entry which is preliminary data.</text>
</comment>
<keyword evidence="3" id="KW-1185">Reference proteome</keyword>
<feature type="transmembrane region" description="Helical" evidence="1">
    <location>
        <begin position="55"/>
        <end position="74"/>
    </location>
</feature>
<dbReference type="PIRSF" id="PIRSF032162">
    <property type="entry name" value="UCP032162_imp"/>
    <property type="match status" value="1"/>
</dbReference>
<dbReference type="InterPro" id="IPR016990">
    <property type="entry name" value="UCP032162_TM"/>
</dbReference>
<reference evidence="3" key="1">
    <citation type="submission" date="2018-08" db="EMBL/GenBank/DDBJ databases">
        <authorList>
            <person name="Kim S.-J."/>
            <person name="Jung G.-Y."/>
        </authorList>
    </citation>
    <scope>NUCLEOTIDE SEQUENCE [LARGE SCALE GENOMIC DNA]</scope>
    <source>
        <strain evidence="3">GY_H</strain>
    </source>
</reference>
<name>A0A371B925_9BRAD</name>
<dbReference type="RefSeq" id="WP_115516131.1">
    <property type="nucleotide sequence ID" value="NZ_QRGO01000001.1"/>
</dbReference>
<keyword evidence="1" id="KW-0812">Transmembrane</keyword>
<sequence length="170" mass="18767">MTADNRDTLEPTLFYAVITPHRSLGNLGFLVLMMAFGVASFLAGVAFLAMGAWPVFGFFGLDVLLLFIAFRINYRRAAAFEEVTVTPSALTVRKVSHNGRAREWSLNPLWARLEKDEYEEYGIARLFLVSHGKQLTIASFLGPDEKAGFAEALTRALGDAKRGPVRTALP</sequence>
<keyword evidence="1" id="KW-0472">Membrane</keyword>
<dbReference type="OrthoDB" id="9808190at2"/>
<organism evidence="2 3">
    <name type="scientific">Undibacter mobilis</name>
    <dbReference type="NCBI Taxonomy" id="2292256"/>
    <lineage>
        <taxon>Bacteria</taxon>
        <taxon>Pseudomonadati</taxon>
        <taxon>Pseudomonadota</taxon>
        <taxon>Alphaproteobacteria</taxon>
        <taxon>Hyphomicrobiales</taxon>
        <taxon>Nitrobacteraceae</taxon>
        <taxon>Undibacter</taxon>
    </lineage>
</organism>
<evidence type="ECO:0000313" key="3">
    <source>
        <dbReference type="Proteomes" id="UP000263993"/>
    </source>
</evidence>
<feature type="transmembrane region" description="Helical" evidence="1">
    <location>
        <begin position="27"/>
        <end position="49"/>
    </location>
</feature>
<dbReference type="AlphaFoldDB" id="A0A371B925"/>
<gene>
    <name evidence="2" type="ORF">DXH78_05585</name>
</gene>
<keyword evidence="1" id="KW-1133">Transmembrane helix</keyword>
<evidence type="ECO:0000256" key="1">
    <source>
        <dbReference type="SAM" id="Phobius"/>
    </source>
</evidence>
<dbReference type="Pfam" id="PF10003">
    <property type="entry name" value="DUF2244"/>
    <property type="match status" value="1"/>
</dbReference>
<accession>A0A371B925</accession>
<evidence type="ECO:0000313" key="2">
    <source>
        <dbReference type="EMBL" id="RDV04105.1"/>
    </source>
</evidence>
<dbReference type="Proteomes" id="UP000263993">
    <property type="component" value="Unassembled WGS sequence"/>
</dbReference>
<dbReference type="InterPro" id="IPR019253">
    <property type="entry name" value="DUF2244_TM"/>
</dbReference>
<dbReference type="EMBL" id="QRGO01000001">
    <property type="protein sequence ID" value="RDV04105.1"/>
    <property type="molecule type" value="Genomic_DNA"/>
</dbReference>
<proteinExistence type="predicted"/>
<protein>
    <submittedName>
        <fullName evidence="2">DUF2244 domain-containing protein</fullName>
    </submittedName>
</protein>